<feature type="compositionally biased region" description="Basic and acidic residues" evidence="7">
    <location>
        <begin position="312"/>
        <end position="321"/>
    </location>
</feature>
<feature type="compositionally biased region" description="Basic and acidic residues" evidence="7">
    <location>
        <begin position="586"/>
        <end position="597"/>
    </location>
</feature>
<dbReference type="EMBL" id="JAICCE010000023">
    <property type="protein sequence ID" value="KAG9261107.1"/>
    <property type="molecule type" value="Genomic_DNA"/>
</dbReference>
<dbReference type="FunFam" id="3.80.10.10:FF:000166">
    <property type="entry name" value="Dynein assembly factor 1, axonemal"/>
    <property type="match status" value="1"/>
</dbReference>
<dbReference type="GO" id="GO:0070840">
    <property type="term" value="F:dynein complex binding"/>
    <property type="evidence" value="ECO:0007669"/>
    <property type="project" value="TreeGrafter"/>
</dbReference>
<evidence type="ECO:0000256" key="5">
    <source>
        <dbReference type="ARBA" id="ARBA00023069"/>
    </source>
</evidence>
<comment type="similarity">
    <text evidence="2">Belongs to the DNAAF1 family.</text>
</comment>
<dbReference type="InterPro" id="IPR001611">
    <property type="entry name" value="Leu-rich_rpt"/>
</dbReference>
<protein>
    <submittedName>
        <fullName evidence="8">Dynein assembly factor 1, axonemal isoform X1</fullName>
    </submittedName>
</protein>
<feature type="region of interest" description="Disordered" evidence="7">
    <location>
        <begin position="1"/>
        <end position="60"/>
    </location>
</feature>
<keyword evidence="4" id="KW-0677">Repeat</keyword>
<evidence type="ECO:0000313" key="9">
    <source>
        <dbReference type="Proteomes" id="UP000752171"/>
    </source>
</evidence>
<dbReference type="InterPro" id="IPR050576">
    <property type="entry name" value="Cilia_flagella_integrity"/>
</dbReference>
<evidence type="ECO:0000313" key="8">
    <source>
        <dbReference type="EMBL" id="KAG9261107.1"/>
    </source>
</evidence>
<evidence type="ECO:0000256" key="1">
    <source>
        <dbReference type="ARBA" id="ARBA00004138"/>
    </source>
</evidence>
<dbReference type="PANTHER" id="PTHR45973">
    <property type="entry name" value="PROTEIN PHOSPHATASE 1 REGULATORY SUBUNIT SDS22-RELATED"/>
    <property type="match status" value="1"/>
</dbReference>
<dbReference type="FunFam" id="3.80.10.10:FF:000331">
    <property type="entry name" value="Dynein assembly factor 1, axonemal homolog"/>
    <property type="match status" value="1"/>
</dbReference>
<evidence type="ECO:0000256" key="6">
    <source>
        <dbReference type="ARBA" id="ARBA00023273"/>
    </source>
</evidence>
<dbReference type="GO" id="GO:0035082">
    <property type="term" value="P:axoneme assembly"/>
    <property type="evidence" value="ECO:0007669"/>
    <property type="project" value="TreeGrafter"/>
</dbReference>
<evidence type="ECO:0000256" key="3">
    <source>
        <dbReference type="ARBA" id="ARBA00022614"/>
    </source>
</evidence>
<dbReference type="InterPro" id="IPR032675">
    <property type="entry name" value="LRR_dom_sf"/>
</dbReference>
<proteinExistence type="inferred from homology"/>
<dbReference type="OrthoDB" id="1904536at2759"/>
<gene>
    <name evidence="8" type="primary">DNAAF1</name>
    <name evidence="8" type="ORF">AMEX_G26084</name>
</gene>
<evidence type="ECO:0000256" key="2">
    <source>
        <dbReference type="ARBA" id="ARBA00006453"/>
    </source>
</evidence>
<keyword evidence="3" id="KW-0433">Leucine-rich repeat</keyword>
<evidence type="ECO:0000256" key="7">
    <source>
        <dbReference type="SAM" id="MobiDB-lite"/>
    </source>
</evidence>
<feature type="region of interest" description="Disordered" evidence="7">
    <location>
        <begin position="415"/>
        <end position="468"/>
    </location>
</feature>
<feature type="region of interest" description="Disordered" evidence="7">
    <location>
        <begin position="360"/>
        <end position="403"/>
    </location>
</feature>
<feature type="region of interest" description="Disordered" evidence="7">
    <location>
        <begin position="561"/>
        <end position="597"/>
    </location>
</feature>
<accession>A0A8T2KR51</accession>
<dbReference type="SMART" id="SM00365">
    <property type="entry name" value="LRR_SD22"/>
    <property type="match status" value="4"/>
</dbReference>
<sequence>MQTKHTNPAARAEDAAHPDPVVISAPEITESQPSEGDENTNISEEVSEQAAPDTSRNISGPRITKKFLRDHCKQNKLYLTPRLNDTLYLHYKGFMVIEGLEEYTGLRSLWLQCNGIKKIENLQNQTELRCLYLHQNLIHTLENLHPLTMLSTLNVSNNRIRVIQNLACLSQLTTLQISHNALETAQDLMELRLCPSISVLDLSHNRLSDPQIVSILEQMPDLRVLYLVGNEVIKKIPNYRKSLIIRLKQLTYLDDRPVFPRERACAEAWLVGGLDGERRERELWQSRERRRIQDSLDAMAAIRENAIKQRRAREQQEEKGIPESQNLTGEDLTRPEKELGQSELILEPVIYPDSGLALEVQSESEEIDTTNSSQESREINQTDPGAEEPDHTPALETKPVLQPAEPVIKLVRFQSVQSSSEPEQHLRSRSIPVEDLQPAALPLRSEKNQQKNRDTASHSEPDSEDPLLLMFGTGGPVTELIPDDEIETIELPDVPSLTINDLPDLEDLVETGHAHTVQQAAFRPKIEVISSVDSDWEPDVSKSSIQLSSVSSQSRSVIHQSFDFSCGSEPEPAELPDRGSVPQRAGENKRNLIEELD</sequence>
<dbReference type="PROSITE" id="PS51450">
    <property type="entry name" value="LRR"/>
    <property type="match status" value="3"/>
</dbReference>
<keyword evidence="5" id="KW-0969">Cilium</keyword>
<dbReference type="SUPFAM" id="SSF52075">
    <property type="entry name" value="Outer arm dynein light chain 1"/>
    <property type="match status" value="1"/>
</dbReference>
<comment type="caution">
    <text evidence="8">The sequence shown here is derived from an EMBL/GenBank/DDBJ whole genome shotgun (WGS) entry which is preliminary data.</text>
</comment>
<keyword evidence="6" id="KW-0966">Cell projection</keyword>
<dbReference type="GO" id="GO:0005930">
    <property type="term" value="C:axoneme"/>
    <property type="evidence" value="ECO:0007669"/>
    <property type="project" value="TreeGrafter"/>
</dbReference>
<feature type="region of interest" description="Disordered" evidence="7">
    <location>
        <begin position="309"/>
        <end position="334"/>
    </location>
</feature>
<name>A0A8T2KR51_ASTMX</name>
<dbReference type="Proteomes" id="UP000752171">
    <property type="component" value="Unassembled WGS sequence"/>
</dbReference>
<dbReference type="Pfam" id="PF14580">
    <property type="entry name" value="LRR_9"/>
    <property type="match status" value="1"/>
</dbReference>
<evidence type="ECO:0000256" key="4">
    <source>
        <dbReference type="ARBA" id="ARBA00022737"/>
    </source>
</evidence>
<feature type="compositionally biased region" description="Polar residues" evidence="7">
    <location>
        <begin position="29"/>
        <end position="44"/>
    </location>
</feature>
<dbReference type="Gene3D" id="3.80.10.10">
    <property type="entry name" value="Ribonuclease Inhibitor"/>
    <property type="match status" value="2"/>
</dbReference>
<reference evidence="8 9" key="1">
    <citation type="submission" date="2021-07" db="EMBL/GenBank/DDBJ databases">
        <authorList>
            <person name="Imarazene B."/>
            <person name="Zahm M."/>
            <person name="Klopp C."/>
            <person name="Cabau C."/>
            <person name="Beille S."/>
            <person name="Jouanno E."/>
            <person name="Castinel A."/>
            <person name="Lluch J."/>
            <person name="Gil L."/>
            <person name="Kuchtly C."/>
            <person name="Lopez Roques C."/>
            <person name="Donnadieu C."/>
            <person name="Parrinello H."/>
            <person name="Journot L."/>
            <person name="Du K."/>
            <person name="Schartl M."/>
            <person name="Retaux S."/>
            <person name="Guiguen Y."/>
        </authorList>
    </citation>
    <scope>NUCLEOTIDE SEQUENCE [LARGE SCALE GENOMIC DNA]</scope>
    <source>
        <strain evidence="8">Pach_M1</strain>
        <tissue evidence="8">Testis</tissue>
    </source>
</reference>
<organism evidence="8 9">
    <name type="scientific">Astyanax mexicanus</name>
    <name type="common">Blind cave fish</name>
    <name type="synonym">Astyanax fasciatus mexicanus</name>
    <dbReference type="NCBI Taxonomy" id="7994"/>
    <lineage>
        <taxon>Eukaryota</taxon>
        <taxon>Metazoa</taxon>
        <taxon>Chordata</taxon>
        <taxon>Craniata</taxon>
        <taxon>Vertebrata</taxon>
        <taxon>Euteleostomi</taxon>
        <taxon>Actinopterygii</taxon>
        <taxon>Neopterygii</taxon>
        <taxon>Teleostei</taxon>
        <taxon>Ostariophysi</taxon>
        <taxon>Characiformes</taxon>
        <taxon>Characoidei</taxon>
        <taxon>Acestrorhamphidae</taxon>
        <taxon>Acestrorhamphinae</taxon>
        <taxon>Astyanax</taxon>
    </lineage>
</organism>
<comment type="subcellular location">
    <subcellularLocation>
        <location evidence="1">Cell projection</location>
        <location evidence="1">Cilium</location>
    </subcellularLocation>
</comment>
<dbReference type="AlphaFoldDB" id="A0A8T2KR51"/>
<feature type="compositionally biased region" description="Basic and acidic residues" evidence="7">
    <location>
        <begin position="444"/>
        <end position="461"/>
    </location>
</feature>
<dbReference type="PANTHER" id="PTHR45973:SF9">
    <property type="entry name" value="LEUCINE-RICH REPEAT-CONTAINING PROTEIN 46"/>
    <property type="match status" value="1"/>
</dbReference>